<protein>
    <submittedName>
        <fullName evidence="1">Protein pxr1-like</fullName>
    </submittedName>
</protein>
<proteinExistence type="predicted"/>
<keyword evidence="2" id="KW-1185">Reference proteome</keyword>
<dbReference type="AlphaFoldDB" id="A0A2I0UDQ2"/>
<dbReference type="Proteomes" id="UP000233556">
    <property type="component" value="Unassembled WGS sequence"/>
</dbReference>
<accession>A0A2I0UDQ2</accession>
<gene>
    <name evidence="1" type="ORF">llap_5534</name>
</gene>
<name>A0A2I0UDQ2_LIMLA</name>
<sequence length="139" mass="14980">MPAGSKTDLLLAKTEPISNGGTTSVVTYLRRGGARGGTCCGTPPWDRGLKICKRNNSAYAKGSEERGGGGAPGTRAEIALQPMVKTMVEGGDILNQFMNHTVKSCEAQYIAKDVPLRKLYFYDHLQKQEVDIGKTDFLG</sequence>
<dbReference type="EMBL" id="KZ505846">
    <property type="protein sequence ID" value="PKU44165.1"/>
    <property type="molecule type" value="Genomic_DNA"/>
</dbReference>
<reference evidence="2" key="2">
    <citation type="submission" date="2017-12" db="EMBL/GenBank/DDBJ databases">
        <title>Genome sequence of the Bar-tailed Godwit (Limosa lapponica baueri).</title>
        <authorList>
            <person name="Lima N.C.B."/>
            <person name="Parody-Merino A.M."/>
            <person name="Battley P.F."/>
            <person name="Fidler A.E."/>
            <person name="Prosdocimi F."/>
        </authorList>
    </citation>
    <scope>NUCLEOTIDE SEQUENCE [LARGE SCALE GENOMIC DNA]</scope>
</reference>
<evidence type="ECO:0000313" key="2">
    <source>
        <dbReference type="Proteomes" id="UP000233556"/>
    </source>
</evidence>
<organism evidence="1 2">
    <name type="scientific">Limosa lapponica baueri</name>
    <dbReference type="NCBI Taxonomy" id="1758121"/>
    <lineage>
        <taxon>Eukaryota</taxon>
        <taxon>Metazoa</taxon>
        <taxon>Chordata</taxon>
        <taxon>Craniata</taxon>
        <taxon>Vertebrata</taxon>
        <taxon>Euteleostomi</taxon>
        <taxon>Archelosauria</taxon>
        <taxon>Archosauria</taxon>
        <taxon>Dinosauria</taxon>
        <taxon>Saurischia</taxon>
        <taxon>Theropoda</taxon>
        <taxon>Coelurosauria</taxon>
        <taxon>Aves</taxon>
        <taxon>Neognathae</taxon>
        <taxon>Neoaves</taxon>
        <taxon>Charadriiformes</taxon>
        <taxon>Scolopacidae</taxon>
        <taxon>Limosa</taxon>
    </lineage>
</organism>
<evidence type="ECO:0000313" key="1">
    <source>
        <dbReference type="EMBL" id="PKU44165.1"/>
    </source>
</evidence>
<reference evidence="2" key="1">
    <citation type="submission" date="2017-11" db="EMBL/GenBank/DDBJ databases">
        <authorList>
            <person name="Lima N.C."/>
            <person name="Parody-Merino A.M."/>
            <person name="Battley P.F."/>
            <person name="Fidler A.E."/>
            <person name="Prosdocimi F."/>
        </authorList>
    </citation>
    <scope>NUCLEOTIDE SEQUENCE [LARGE SCALE GENOMIC DNA]</scope>
</reference>